<evidence type="ECO:0000256" key="2">
    <source>
        <dbReference type="ARBA" id="ARBA00004162"/>
    </source>
</evidence>
<evidence type="ECO:0000256" key="1">
    <source>
        <dbReference type="ARBA" id="ARBA00002061"/>
    </source>
</evidence>
<evidence type="ECO:0000256" key="8">
    <source>
        <dbReference type="ARBA" id="ARBA00022692"/>
    </source>
</evidence>
<organism evidence="14 15">
    <name type="scientific">Ectorhizobium quercum</name>
    <dbReference type="NCBI Taxonomy" id="2965071"/>
    <lineage>
        <taxon>Bacteria</taxon>
        <taxon>Pseudomonadati</taxon>
        <taxon>Pseudomonadota</taxon>
        <taxon>Alphaproteobacteria</taxon>
        <taxon>Hyphomicrobiales</taxon>
        <taxon>Rhizobiaceae</taxon>
        <taxon>Ectorhizobium</taxon>
    </lineage>
</organism>
<comment type="subcellular location">
    <subcellularLocation>
        <location evidence="2">Cell membrane</location>
        <topology evidence="2">Single-pass membrane protein</topology>
    </subcellularLocation>
</comment>
<evidence type="ECO:0000256" key="12">
    <source>
        <dbReference type="ARBA" id="ARBA00023136"/>
    </source>
</evidence>
<keyword evidence="12 13" id="KW-0472">Membrane</keyword>
<evidence type="ECO:0000256" key="5">
    <source>
        <dbReference type="ARBA" id="ARBA00014962"/>
    </source>
</evidence>
<comment type="similarity">
    <text evidence="3">Belongs to the YajC family.</text>
</comment>
<gene>
    <name evidence="14" type="primary">yajC</name>
    <name evidence="14" type="ORF">NOF55_10690</name>
</gene>
<dbReference type="GO" id="GO:0005886">
    <property type="term" value="C:plasma membrane"/>
    <property type="evidence" value="ECO:0007669"/>
    <property type="project" value="UniProtKB-SubCell"/>
</dbReference>
<keyword evidence="11" id="KW-0811">Translocation</keyword>
<evidence type="ECO:0000256" key="11">
    <source>
        <dbReference type="ARBA" id="ARBA00023010"/>
    </source>
</evidence>
<comment type="subunit">
    <text evidence="4">Part of the SecDF-YidC-YajC translocase complex. The SecDF-YidC-YajC translocase forms a supercomplex with SecYEG, called the holo-translocon (HTL).</text>
</comment>
<evidence type="ECO:0000256" key="10">
    <source>
        <dbReference type="ARBA" id="ARBA00022989"/>
    </source>
</evidence>
<proteinExistence type="inferred from homology"/>
<evidence type="ECO:0000256" key="6">
    <source>
        <dbReference type="ARBA" id="ARBA00022448"/>
    </source>
</evidence>
<protein>
    <recommendedName>
        <fullName evidence="5">Sec translocon accessory complex subunit YajC</fullName>
    </recommendedName>
</protein>
<evidence type="ECO:0000256" key="13">
    <source>
        <dbReference type="SAM" id="Phobius"/>
    </source>
</evidence>
<keyword evidence="9" id="KW-0653">Protein transport</keyword>
<dbReference type="GO" id="GO:0015031">
    <property type="term" value="P:protein transport"/>
    <property type="evidence" value="ECO:0007669"/>
    <property type="project" value="UniProtKB-KW"/>
</dbReference>
<dbReference type="PANTHER" id="PTHR33909">
    <property type="entry name" value="SEC TRANSLOCON ACCESSORY COMPLEX SUBUNIT YAJC"/>
    <property type="match status" value="1"/>
</dbReference>
<evidence type="ECO:0000313" key="14">
    <source>
        <dbReference type="EMBL" id="MCX8997574.1"/>
    </source>
</evidence>
<evidence type="ECO:0000313" key="15">
    <source>
        <dbReference type="Proteomes" id="UP001208771"/>
    </source>
</evidence>
<comment type="function">
    <text evidence="1">The SecYEG-SecDF-YajC-YidC holo-translocon (HTL) protein secretase/insertase is a supercomplex required for protein secretion, insertion of proteins into membranes, and assembly of membrane protein complexes. While the SecYEG complex is essential for assembly of a number of proteins and complexes, the SecDF-YajC-YidC subcomplex facilitates these functions.</text>
</comment>
<dbReference type="InterPro" id="IPR003849">
    <property type="entry name" value="Preprotein_translocase_YajC"/>
</dbReference>
<keyword evidence="6" id="KW-0813">Transport</keyword>
<reference evidence="14" key="1">
    <citation type="submission" date="2022-07" db="EMBL/GenBank/DDBJ databases">
        <title>Ectorhizobium quercum gen.nov., sp. nov.</title>
        <authorList>
            <person name="Ma T."/>
            <person name="Li Y."/>
        </authorList>
    </citation>
    <scope>NUCLEOTIDE SEQUENCE</scope>
    <source>
        <strain evidence="14">BDR2-2</strain>
    </source>
</reference>
<evidence type="ECO:0000256" key="9">
    <source>
        <dbReference type="ARBA" id="ARBA00022927"/>
    </source>
</evidence>
<dbReference type="PANTHER" id="PTHR33909:SF1">
    <property type="entry name" value="SEC TRANSLOCON ACCESSORY COMPLEX SUBUNIT YAJC"/>
    <property type="match status" value="1"/>
</dbReference>
<evidence type="ECO:0000256" key="7">
    <source>
        <dbReference type="ARBA" id="ARBA00022475"/>
    </source>
</evidence>
<keyword evidence="15" id="KW-1185">Reference proteome</keyword>
<accession>A0AAE3N0S1</accession>
<dbReference type="RefSeq" id="WP_306411358.1">
    <property type="nucleotide sequence ID" value="NZ_JANFPI010000003.1"/>
</dbReference>
<keyword evidence="8 13" id="KW-0812">Transmembrane</keyword>
<dbReference type="AlphaFoldDB" id="A0AAE3N0S1"/>
<name>A0AAE3N0S1_9HYPH</name>
<evidence type="ECO:0000256" key="4">
    <source>
        <dbReference type="ARBA" id="ARBA00011718"/>
    </source>
</evidence>
<dbReference type="NCBIfam" id="TIGR00739">
    <property type="entry name" value="yajC"/>
    <property type="match status" value="1"/>
</dbReference>
<dbReference type="EMBL" id="JANFPI010000003">
    <property type="protein sequence ID" value="MCX8997574.1"/>
    <property type="molecule type" value="Genomic_DNA"/>
</dbReference>
<dbReference type="Pfam" id="PF02699">
    <property type="entry name" value="YajC"/>
    <property type="match status" value="1"/>
</dbReference>
<keyword evidence="10 13" id="KW-1133">Transmembrane helix</keyword>
<comment type="caution">
    <text evidence="14">The sequence shown here is derived from an EMBL/GenBank/DDBJ whole genome shotgun (WGS) entry which is preliminary data.</text>
</comment>
<keyword evidence="7" id="KW-1003">Cell membrane</keyword>
<dbReference type="Proteomes" id="UP001208771">
    <property type="component" value="Unassembled WGS sequence"/>
</dbReference>
<dbReference type="SMART" id="SM01323">
    <property type="entry name" value="YajC"/>
    <property type="match status" value="1"/>
</dbReference>
<sequence>MFITEAFAQDAAGGSSAMGSGLEMLLLFAPLMVVWYFLLIRPQRQQMKKRTETLSNIRRGDQVVLGSGVVGKVTKVIDDKELEVEIAEGVRVRAVRNFVAEVRVKGEPVNTEAPVKS</sequence>
<evidence type="ECO:0000256" key="3">
    <source>
        <dbReference type="ARBA" id="ARBA00006742"/>
    </source>
</evidence>
<feature type="transmembrane region" description="Helical" evidence="13">
    <location>
        <begin position="20"/>
        <end position="40"/>
    </location>
</feature>
<dbReference type="PRINTS" id="PR01853">
    <property type="entry name" value="YAJCTRNLCASE"/>
</dbReference>